<dbReference type="NCBIfam" id="NF006681">
    <property type="entry name" value="PRK09229.1-2"/>
    <property type="match status" value="1"/>
</dbReference>
<dbReference type="PANTHER" id="PTHR43794:SF11">
    <property type="entry name" value="AMIDOHYDROLASE-RELATED DOMAIN-CONTAINING PROTEIN"/>
    <property type="match status" value="1"/>
</dbReference>
<proteinExistence type="predicted"/>
<evidence type="ECO:0000259" key="2">
    <source>
        <dbReference type="Pfam" id="PF01979"/>
    </source>
</evidence>
<dbReference type="SUPFAM" id="SSF51556">
    <property type="entry name" value="Metallo-dependent hydrolases"/>
    <property type="match status" value="1"/>
</dbReference>
<dbReference type="InterPro" id="IPR050287">
    <property type="entry name" value="MTA/SAH_deaminase"/>
</dbReference>
<dbReference type="NCBIfam" id="TIGR02022">
    <property type="entry name" value="hutF"/>
    <property type="match status" value="1"/>
</dbReference>
<evidence type="ECO:0000256" key="1">
    <source>
        <dbReference type="ARBA" id="ARBA00022801"/>
    </source>
</evidence>
<dbReference type="RefSeq" id="WP_396675999.1">
    <property type="nucleotide sequence ID" value="NZ_JBIRPU010000001.1"/>
</dbReference>
<dbReference type="Pfam" id="PF01979">
    <property type="entry name" value="Amidohydro_1"/>
    <property type="match status" value="1"/>
</dbReference>
<dbReference type="InterPro" id="IPR032466">
    <property type="entry name" value="Metal_Hydrolase"/>
</dbReference>
<comment type="caution">
    <text evidence="3">The sequence shown here is derived from an EMBL/GenBank/DDBJ whole genome shotgun (WGS) entry which is preliminary data.</text>
</comment>
<dbReference type="EC" id="3.5.3.13" evidence="3"/>
<dbReference type="GO" id="GO:0050416">
    <property type="term" value="F:formimidoylglutamate deiminase activity"/>
    <property type="evidence" value="ECO:0007669"/>
    <property type="project" value="UniProtKB-EC"/>
</dbReference>
<reference evidence="3 4" key="1">
    <citation type="submission" date="2024-10" db="EMBL/GenBank/DDBJ databases">
        <title>The Natural Products Discovery Center: Release of the First 8490 Sequenced Strains for Exploring Actinobacteria Biosynthetic Diversity.</title>
        <authorList>
            <person name="Kalkreuter E."/>
            <person name="Kautsar S.A."/>
            <person name="Yang D."/>
            <person name="Bader C.D."/>
            <person name="Teijaro C.N."/>
            <person name="Fluegel L."/>
            <person name="Davis C.M."/>
            <person name="Simpson J.R."/>
            <person name="Lauterbach L."/>
            <person name="Steele A.D."/>
            <person name="Gui C."/>
            <person name="Meng S."/>
            <person name="Li G."/>
            <person name="Viehrig K."/>
            <person name="Ye F."/>
            <person name="Su P."/>
            <person name="Kiefer A.F."/>
            <person name="Nichols A."/>
            <person name="Cepeda A.J."/>
            <person name="Yan W."/>
            <person name="Fan B."/>
            <person name="Jiang Y."/>
            <person name="Adhikari A."/>
            <person name="Zheng C.-J."/>
            <person name="Schuster L."/>
            <person name="Cowan T.M."/>
            <person name="Smanski M.J."/>
            <person name="Chevrette M.G."/>
            <person name="De Carvalho L.P.S."/>
            <person name="Shen B."/>
        </authorList>
    </citation>
    <scope>NUCLEOTIDE SEQUENCE [LARGE SCALE GENOMIC DNA]</scope>
    <source>
        <strain evidence="3 4">NPDC021253</strain>
    </source>
</reference>
<dbReference type="Proteomes" id="UP001611075">
    <property type="component" value="Unassembled WGS sequence"/>
</dbReference>
<dbReference type="InterPro" id="IPR011059">
    <property type="entry name" value="Metal-dep_hydrolase_composite"/>
</dbReference>
<name>A0ABW7SCI3_9ACTN</name>
<evidence type="ECO:0000313" key="4">
    <source>
        <dbReference type="Proteomes" id="UP001611075"/>
    </source>
</evidence>
<dbReference type="InterPro" id="IPR006680">
    <property type="entry name" value="Amidohydro-rel"/>
</dbReference>
<keyword evidence="4" id="KW-1185">Reference proteome</keyword>
<dbReference type="Gene3D" id="3.20.20.140">
    <property type="entry name" value="Metal-dependent hydrolases"/>
    <property type="match status" value="1"/>
</dbReference>
<dbReference type="InterPro" id="IPR010252">
    <property type="entry name" value="HutF"/>
</dbReference>
<organism evidence="3 4">
    <name type="scientific">Micromonospora rubida</name>
    <dbReference type="NCBI Taxonomy" id="2697657"/>
    <lineage>
        <taxon>Bacteria</taxon>
        <taxon>Bacillati</taxon>
        <taxon>Actinomycetota</taxon>
        <taxon>Actinomycetes</taxon>
        <taxon>Micromonosporales</taxon>
        <taxon>Micromonosporaceae</taxon>
        <taxon>Micromonospora</taxon>
    </lineage>
</organism>
<dbReference type="EMBL" id="JBIRPU010000001">
    <property type="protein sequence ID" value="MFI0791383.1"/>
    <property type="molecule type" value="Genomic_DNA"/>
</dbReference>
<gene>
    <name evidence="3" type="ORF">ACH4OY_01580</name>
</gene>
<dbReference type="PANTHER" id="PTHR43794">
    <property type="entry name" value="AMINOHYDROLASE SSNA-RELATED"/>
    <property type="match status" value="1"/>
</dbReference>
<evidence type="ECO:0000313" key="3">
    <source>
        <dbReference type="EMBL" id="MFI0791383.1"/>
    </source>
</evidence>
<keyword evidence="1 3" id="KW-0378">Hydrolase</keyword>
<sequence>MTGTRWLAEYAWLPDRAEPTADVLIEAEDGRITAVTPLTGAGTPTAGVEVLGDATRLPGLTLPGLANAHSHAFHRALRGRTHGGRGDFWTWRNVMYEVAARLDPDSYLALARAAYAEMALAGITCVGEFHYLHHGPDGTPYADPNAMGAALAEAAAQAGIRLTLLDTCYLTATVDGEPLTGPQRRFGDGDALRWADRASAFTPHGGHTLVGAAVHSVRAVPAEQLATVAGWADRRGAPLHVHLSEQPAENDACRAVHGRTPARLLADHGVLGPGTVAVHATHPTSADVTLLGDTGTGVCLCPTTERDLADGIGPARRLAEAGVALSLGSDSHAVIDLFEEARAVELDERLRTRRRGHFAPAELLAAATVAGHAALGWRDAGRIAVGDRADLVTVRLDSARTAGVPPVGAFFAATAADVASVVVDGRQVVADGRHLRVDVPRELRTAIEAVTR</sequence>
<protein>
    <submittedName>
        <fullName evidence="3">Formimidoylglutamate deiminase</fullName>
        <ecNumber evidence="3">3.5.3.13</ecNumber>
    </submittedName>
</protein>
<accession>A0ABW7SCI3</accession>
<dbReference type="Gene3D" id="2.30.40.10">
    <property type="entry name" value="Urease, subunit C, domain 1"/>
    <property type="match status" value="1"/>
</dbReference>
<dbReference type="SUPFAM" id="SSF51338">
    <property type="entry name" value="Composite domain of metallo-dependent hydrolases"/>
    <property type="match status" value="1"/>
</dbReference>
<feature type="domain" description="Amidohydrolase-related" evidence="2">
    <location>
        <begin position="62"/>
        <end position="428"/>
    </location>
</feature>